<reference evidence="1 2" key="1">
    <citation type="submission" date="2019-03" db="EMBL/GenBank/DDBJ databases">
        <title>Genomic Encyclopedia of Type Strains, Phase IV (KMG-IV): sequencing the most valuable type-strain genomes for metagenomic binning, comparative biology and taxonomic classification.</title>
        <authorList>
            <person name="Goeker M."/>
        </authorList>
    </citation>
    <scope>NUCLEOTIDE SEQUENCE [LARGE SCALE GENOMIC DNA]</scope>
    <source>
        <strain evidence="1 2">DSM 29489</strain>
    </source>
</reference>
<evidence type="ECO:0000313" key="2">
    <source>
        <dbReference type="Proteomes" id="UP000295726"/>
    </source>
</evidence>
<keyword evidence="1" id="KW-0378">Hydrolase</keyword>
<comment type="caution">
    <text evidence="1">The sequence shown here is derived from an EMBL/GenBank/DDBJ whole genome shotgun (WGS) entry which is preliminary data.</text>
</comment>
<gene>
    <name evidence="1" type="ORF">EDD59_13113</name>
</gene>
<name>A0A4R3K1A8_9FIRM</name>
<sequence>MGKESYKITGTVLREQMVDEIRKAARQFAMLYFHFCDVLQKTYGLEKTKEIVRQTVFELAVDRSDQLREKAHKQGKATETKKDFMEVVDLPLCGWIPQWGADHCPYAEVWRTYFDEHPWFKELAPYYCDVIDTTTIENFTKRLSHKLTQNVLLEGESCEREYFVSEEVKKGNYTYGGKEQ</sequence>
<evidence type="ECO:0000313" key="1">
    <source>
        <dbReference type="EMBL" id="TCS75056.1"/>
    </source>
</evidence>
<dbReference type="RefSeq" id="WP_132383467.1">
    <property type="nucleotide sequence ID" value="NZ_DAIPCY010000088.1"/>
</dbReference>
<dbReference type="GO" id="GO:0016787">
    <property type="term" value="F:hydrolase activity"/>
    <property type="evidence" value="ECO:0007669"/>
    <property type="project" value="UniProtKB-KW"/>
</dbReference>
<dbReference type="Proteomes" id="UP000295726">
    <property type="component" value="Unassembled WGS sequence"/>
</dbReference>
<keyword evidence="2" id="KW-1185">Reference proteome</keyword>
<dbReference type="AlphaFoldDB" id="A0A4R3K1A8"/>
<dbReference type="EMBL" id="SLZZ01000031">
    <property type="protein sequence ID" value="TCS75056.1"/>
    <property type="molecule type" value="Genomic_DNA"/>
</dbReference>
<organism evidence="1 2">
    <name type="scientific">Muricomes intestini</name>
    <dbReference type="NCBI Taxonomy" id="1796634"/>
    <lineage>
        <taxon>Bacteria</taxon>
        <taxon>Bacillati</taxon>
        <taxon>Bacillota</taxon>
        <taxon>Clostridia</taxon>
        <taxon>Lachnospirales</taxon>
        <taxon>Lachnospiraceae</taxon>
        <taxon>Muricomes</taxon>
    </lineage>
</organism>
<dbReference type="OrthoDB" id="2039469at2"/>
<protein>
    <submittedName>
        <fullName evidence="1">L-2-amino-thiazoline-4-carboxylic acid hydrolase-like protein</fullName>
    </submittedName>
</protein>
<proteinExistence type="predicted"/>
<accession>A0A4R3K1A8</accession>